<feature type="transmembrane region" description="Helical" evidence="2">
    <location>
        <begin position="1538"/>
        <end position="1558"/>
    </location>
</feature>
<organism evidence="4 5">
    <name type="scientific">Tetrahymena thermophila (strain SB210)</name>
    <dbReference type="NCBI Taxonomy" id="312017"/>
    <lineage>
        <taxon>Eukaryota</taxon>
        <taxon>Sar</taxon>
        <taxon>Alveolata</taxon>
        <taxon>Ciliophora</taxon>
        <taxon>Intramacronucleata</taxon>
        <taxon>Oligohymenophorea</taxon>
        <taxon>Hymenostomatida</taxon>
        <taxon>Tetrahymenina</taxon>
        <taxon>Tetrahymenidae</taxon>
        <taxon>Tetrahymena</taxon>
    </lineage>
</organism>
<dbReference type="eggNOG" id="KOG3525">
    <property type="taxonomic scope" value="Eukaryota"/>
</dbReference>
<proteinExistence type="predicted"/>
<dbReference type="Pfam" id="PF02010">
    <property type="entry name" value="REJ"/>
    <property type="match status" value="1"/>
</dbReference>
<dbReference type="Gene3D" id="2.10.220.10">
    <property type="entry name" value="Hormone Receptor, Insulin-like Growth Factor Receptor 1, Chain A, domain 2"/>
    <property type="match status" value="1"/>
</dbReference>
<dbReference type="HOGENOM" id="CLU_001625_2_0_1"/>
<feature type="domain" description="EGF-like" evidence="3">
    <location>
        <begin position="388"/>
        <end position="432"/>
    </location>
</feature>
<dbReference type="PANTHER" id="PTHR15332">
    <property type="entry name" value="PROPROTEIN CONVERTASE SUBTILISIN_KEXIN TYPE 5-LIKE"/>
    <property type="match status" value="1"/>
</dbReference>
<keyword evidence="2" id="KW-0812">Transmembrane</keyword>
<dbReference type="EMBL" id="GG662616">
    <property type="protein sequence ID" value="EAR81818.2"/>
    <property type="molecule type" value="Genomic_DNA"/>
</dbReference>
<dbReference type="PANTHER" id="PTHR15332:SF175">
    <property type="entry name" value="PROPROTEIN CONVERTASE SUBTILISIN_KEXIN TYPE 5-LIKE"/>
    <property type="match status" value="1"/>
</dbReference>
<dbReference type="InterPro" id="IPR002859">
    <property type="entry name" value="PKD/REJ-like"/>
</dbReference>
<dbReference type="Proteomes" id="UP000009168">
    <property type="component" value="Unassembled WGS sequence"/>
</dbReference>
<keyword evidence="2" id="KW-1133">Transmembrane helix</keyword>
<dbReference type="OrthoDB" id="321553at2759"/>
<sequence length="1737" mass="197057">MEIKTSATKWQYQINNQIISCFKSINKTNQKEINYDFESNLILELTLFLMISIKFLLKLSLSSQKQVEKNKQQKKIDKANQGILLALRIVQAQDCSFLLSKTQPTTAPLGYECIMSSSTTFDDSYVQDKQTYNLTSFDSNNNFSDVHAYVRQPQCANLIELQYLQYKGINLDIDRDSKAQYIKNIYISYDLYSNKLINQFQIISSWQKNVQYVKLYKSKDLFPIQFDTCGSCKTSLFQNIDMTTNPIKFSSASISFNVLDSNNDQQITQLSNLQVLFYYECPIGCKGDCPSGNCQDCQSGYNLNKGKCVLQCAQSQYIYQDQSSKQSCLPCISNCNQCADGNTCITCADNFTYAFVNGQNRCYSSCIQSNYNIDTTGNCQICMQNCSKCSQANTCDICLSGFYLAIDYPNKSQFQCIQICPNNYQLINNTCKQCVQTIYNSCFNCPSTCRSCSPSQINKCQDCYPGMQLNSNGLCQPQTQPGLQVDSRNLNFYYCSYNNVAVVQATFSNSSPVLTLEFGINLVTIPGFNCNQIFDSVTLNLLGSSTCSINSSQIIVSLSQDANLMVNQTISITTTSQVLQFQGASQKIDTIYLISQVQQPVTPQVNILYNQIVNSCEDISFQIQTPQNDAGRGFLNLQWKLSNPYTFNQETIQNLNGIINSANTLQSLTLFIPKYTLPVNTSIIIQLTYTLKVYQSNTLSFSTKNQLKKQIIINQIQNTYPPIFRYMDLQITYFFTSLQCDQQGIHYLQDFYDIQITSTALPSINKSLTQFNDQQIQLDIQPFFIPVSTNLDIQFNVQISSDAQISNTNTLSIPYTLSNIQILIQNGDDMLVNYKKNLTLIGFARDYEIQDPNSPQGIQISWQCKSLQAQNGDDQCYTYKKIVYVPQNTQNITIDGGTFNPYQTLSFTIQGSKGSRTSQYSSLLILTEIDLPSLLVLFDDPKQIQKININEDISATLVYGSNVPSDILTYAGAVLYNNNVVGVIKFDYYKVKFRIWDYFSDIKADNLIVQVRFTVYNPANIMPSLSVTNFNINLPPQNCVLSVTPSSGQALTTLFTIQFNGCTAINNPLTYQFFYYNQTSDLQQEIQIPQNILRRQLKDQNLESKVITNLPSGNILIMGQAMDSYLAVFNTTIQVNVTPFQESEQTLLSLLDSVLQQQSTAVNQIITNLCVFGEEIAKNTPLFNLDSVNIKKSQLVQAIINQSNMLWGNSFLSTYANKIVAVLQSSITTKYQTQSQSVLNQISTILQNSQKKIANQDKNNKLFNNNDIILQNLVDCFKILNSTTQSTSQMLQQLSNNNGKRHLKLQEDYLNTIDNLRALFSASSQILLQQQMDLSDQIGNLLNNITLPNQGELQLQGNLISISTEQITSKNLQKYMFIQTQNQQQNDSNIYNVVMTSYSSNPFIQTNGFQQYLTQLQNTTPGIQVSINPVVKPYIQNLNNASSLGLNNSFTLQFQNIKPSKYNLTCLQQQSQSDWTQQDCKLIESSQTGLYTCVCKNQKPTTITEDLQDLLDNKNLKTAFGSQGIQNISNFTTFYEYAVFWILCSVTLIQIGLCIYGYNLDSKKTAFIGSIAQVNPISLANFDNFEQKITDEQYQKQIHQQKCEFDQLQQKESTVFISYSPQKQQSYRATQSNINLIRPEDDQQGQENKNINQKAQHQKYLSDNQNLKDNKQKQKQQSLRITQSDINLKRPDDDQQGSKFIILEKENQNNNQTQHLQSLSDNQSIQNIKIGFIEQNY</sequence>
<dbReference type="InterPro" id="IPR006212">
    <property type="entry name" value="Furin_repeat"/>
</dbReference>
<dbReference type="InterPro" id="IPR009030">
    <property type="entry name" value="Growth_fac_rcpt_cys_sf"/>
</dbReference>
<name>Q228V1_TETTS</name>
<protein>
    <submittedName>
        <fullName evidence="4">REJ domain protein</fullName>
    </submittedName>
</protein>
<dbReference type="InParanoid" id="Q228V1"/>
<feature type="domain" description="EGF-like" evidence="3">
    <location>
        <begin position="330"/>
        <end position="363"/>
    </location>
</feature>
<keyword evidence="2" id="KW-0472">Membrane</keyword>
<dbReference type="GeneID" id="7844779"/>
<evidence type="ECO:0000256" key="1">
    <source>
        <dbReference type="SAM" id="MobiDB-lite"/>
    </source>
</evidence>
<feature type="domain" description="EGF-like" evidence="3">
    <location>
        <begin position="444"/>
        <end position="476"/>
    </location>
</feature>
<dbReference type="SMART" id="SM00181">
    <property type="entry name" value="EGF"/>
    <property type="match status" value="4"/>
</dbReference>
<evidence type="ECO:0000313" key="4">
    <source>
        <dbReference type="EMBL" id="EAR81818.2"/>
    </source>
</evidence>
<reference evidence="5" key="1">
    <citation type="journal article" date="2006" name="PLoS Biol.">
        <title>Macronuclear genome sequence of the ciliate Tetrahymena thermophila, a model eukaryote.</title>
        <authorList>
            <person name="Eisen J.A."/>
            <person name="Coyne R.S."/>
            <person name="Wu M."/>
            <person name="Wu D."/>
            <person name="Thiagarajan M."/>
            <person name="Wortman J.R."/>
            <person name="Badger J.H."/>
            <person name="Ren Q."/>
            <person name="Amedeo P."/>
            <person name="Jones K.M."/>
            <person name="Tallon L.J."/>
            <person name="Delcher A.L."/>
            <person name="Salzberg S.L."/>
            <person name="Silva J.C."/>
            <person name="Haas B.J."/>
            <person name="Majoros W.H."/>
            <person name="Farzad M."/>
            <person name="Carlton J.M."/>
            <person name="Smith R.K. Jr."/>
            <person name="Garg J."/>
            <person name="Pearlman R.E."/>
            <person name="Karrer K.M."/>
            <person name="Sun L."/>
            <person name="Manning G."/>
            <person name="Elde N.C."/>
            <person name="Turkewitz A.P."/>
            <person name="Asai D.J."/>
            <person name="Wilkes D.E."/>
            <person name="Wang Y."/>
            <person name="Cai H."/>
            <person name="Collins K."/>
            <person name="Stewart B.A."/>
            <person name="Lee S.R."/>
            <person name="Wilamowska K."/>
            <person name="Weinberg Z."/>
            <person name="Ruzzo W.L."/>
            <person name="Wloga D."/>
            <person name="Gaertig J."/>
            <person name="Frankel J."/>
            <person name="Tsao C.-C."/>
            <person name="Gorovsky M.A."/>
            <person name="Keeling P.J."/>
            <person name="Waller R.F."/>
            <person name="Patron N.J."/>
            <person name="Cherry J.M."/>
            <person name="Stover N.A."/>
            <person name="Krieger C.J."/>
            <person name="del Toro C."/>
            <person name="Ryder H.F."/>
            <person name="Williamson S.C."/>
            <person name="Barbeau R.A."/>
            <person name="Hamilton E.P."/>
            <person name="Orias E."/>
        </authorList>
    </citation>
    <scope>NUCLEOTIDE SEQUENCE [LARGE SCALE GENOMIC DNA]</scope>
    <source>
        <strain evidence="5">SB210</strain>
    </source>
</reference>
<dbReference type="CDD" id="cd00064">
    <property type="entry name" value="FU"/>
    <property type="match status" value="1"/>
</dbReference>
<feature type="region of interest" description="Disordered" evidence="1">
    <location>
        <begin position="1664"/>
        <end position="1694"/>
    </location>
</feature>
<dbReference type="SMART" id="SM00261">
    <property type="entry name" value="FU"/>
    <property type="match status" value="4"/>
</dbReference>
<dbReference type="RefSeq" id="XP_001029481.2">
    <property type="nucleotide sequence ID" value="XM_001029481.2"/>
</dbReference>
<dbReference type="KEGG" id="tet:TTHERM_01495770"/>
<feature type="domain" description="EGF-like" evidence="3">
    <location>
        <begin position="280"/>
        <end position="309"/>
    </location>
</feature>
<evidence type="ECO:0000313" key="5">
    <source>
        <dbReference type="Proteomes" id="UP000009168"/>
    </source>
</evidence>
<accession>Q228V1</accession>
<keyword evidence="5" id="KW-1185">Reference proteome</keyword>
<dbReference type="InterPro" id="IPR000742">
    <property type="entry name" value="EGF"/>
</dbReference>
<gene>
    <name evidence="4" type="ORF">TTHERM_01495770</name>
</gene>
<evidence type="ECO:0000256" key="2">
    <source>
        <dbReference type="SAM" id="Phobius"/>
    </source>
</evidence>
<evidence type="ECO:0000259" key="3">
    <source>
        <dbReference type="SMART" id="SM00181"/>
    </source>
</evidence>
<dbReference type="SUPFAM" id="SSF57184">
    <property type="entry name" value="Growth factor receptor domain"/>
    <property type="match status" value="2"/>
</dbReference>